<dbReference type="AlphaFoldDB" id="A0A6I2U1V4"/>
<dbReference type="SUPFAM" id="SSF47729">
    <property type="entry name" value="IHF-like DNA-binding proteins"/>
    <property type="match status" value="1"/>
</dbReference>
<organism evidence="4 5">
    <name type="scientific">Segatella copri</name>
    <dbReference type="NCBI Taxonomy" id="165179"/>
    <lineage>
        <taxon>Bacteria</taxon>
        <taxon>Pseudomonadati</taxon>
        <taxon>Bacteroidota</taxon>
        <taxon>Bacteroidia</taxon>
        <taxon>Bacteroidales</taxon>
        <taxon>Prevotellaceae</taxon>
        <taxon>Segatella</taxon>
    </lineage>
</organism>
<reference evidence="4 5" key="1">
    <citation type="submission" date="2019-08" db="EMBL/GenBank/DDBJ databases">
        <title>In-depth cultivation of the pig gut microbiome towards novel bacterial diversity and tailored functional studies.</title>
        <authorList>
            <person name="Wylensek D."/>
            <person name="Hitch T.C.A."/>
            <person name="Clavel T."/>
        </authorList>
    </citation>
    <scope>NUCLEOTIDE SEQUENCE [LARGE SCALE GENOMIC DNA]</scope>
    <source>
        <strain evidence="4 5">LKV-178-WT-2C</strain>
    </source>
</reference>
<name>A0A6I2U1V4_9BACT</name>
<dbReference type="InterPro" id="IPR005902">
    <property type="entry name" value="HU_DNA-bd_put"/>
</dbReference>
<evidence type="ECO:0000256" key="1">
    <source>
        <dbReference type="ARBA" id="ARBA00023125"/>
    </source>
</evidence>
<gene>
    <name evidence="4" type="ORF">FYJ72_07295</name>
</gene>
<comment type="caution">
    <text evidence="4">The sequence shown here is derived from an EMBL/GenBank/DDBJ whole genome shotgun (WGS) entry which is preliminary data.</text>
</comment>
<dbReference type="Gene3D" id="4.10.520.10">
    <property type="entry name" value="IHF-like DNA-binding proteins"/>
    <property type="match status" value="1"/>
</dbReference>
<dbReference type="RefSeq" id="WP_154480933.1">
    <property type="nucleotide sequence ID" value="NZ_VUNF01000011.1"/>
</dbReference>
<feature type="region of interest" description="Disordered" evidence="2">
    <location>
        <begin position="138"/>
        <end position="180"/>
    </location>
</feature>
<feature type="compositionally biased region" description="Gly residues" evidence="2">
    <location>
        <begin position="149"/>
        <end position="180"/>
    </location>
</feature>
<feature type="domain" description="HU" evidence="3">
    <location>
        <begin position="1"/>
        <end position="118"/>
    </location>
</feature>
<evidence type="ECO:0000313" key="5">
    <source>
        <dbReference type="Proteomes" id="UP000450161"/>
    </source>
</evidence>
<evidence type="ECO:0000259" key="3">
    <source>
        <dbReference type="Pfam" id="PF18291"/>
    </source>
</evidence>
<keyword evidence="1 4" id="KW-0238">DNA-binding</keyword>
<protein>
    <submittedName>
        <fullName evidence="4">DNA-binding protein</fullName>
    </submittedName>
</protein>
<dbReference type="Pfam" id="PF18291">
    <property type="entry name" value="HU-HIG"/>
    <property type="match status" value="1"/>
</dbReference>
<dbReference type="InterPro" id="IPR041607">
    <property type="entry name" value="HU-HIG"/>
</dbReference>
<sequence length="180" mass="19611">MSKSYKVSKKTMNMGPKKGKTVYSVRPYSYGTLTTKDIANQIAMESTATPADVMAVLDRYTYYVKENLKKGYDIELFGFGKLYLRFLTGKAVETEKEANAKLVKSILPAFRPSYYLLKNGSRVYNLIPDSIELVKYGEEKKDKTTDGETTGGETTGGETTGGGSNTEAGGTGSDNGDGLE</sequence>
<dbReference type="InterPro" id="IPR010992">
    <property type="entry name" value="IHF-like_DNA-bd_dom_sf"/>
</dbReference>
<dbReference type="NCBIfam" id="TIGR01201">
    <property type="entry name" value="HU_rel"/>
    <property type="match status" value="1"/>
</dbReference>
<dbReference type="Proteomes" id="UP000450161">
    <property type="component" value="Unassembled WGS sequence"/>
</dbReference>
<accession>A0A6I2U1V4</accession>
<dbReference type="EMBL" id="VUNF01000011">
    <property type="protein sequence ID" value="MST77484.1"/>
    <property type="molecule type" value="Genomic_DNA"/>
</dbReference>
<evidence type="ECO:0000256" key="2">
    <source>
        <dbReference type="SAM" id="MobiDB-lite"/>
    </source>
</evidence>
<dbReference type="GO" id="GO:0003677">
    <property type="term" value="F:DNA binding"/>
    <property type="evidence" value="ECO:0007669"/>
    <property type="project" value="UniProtKB-KW"/>
</dbReference>
<proteinExistence type="predicted"/>
<evidence type="ECO:0000313" key="4">
    <source>
        <dbReference type="EMBL" id="MST77484.1"/>
    </source>
</evidence>